<keyword evidence="6" id="KW-1185">Reference proteome</keyword>
<evidence type="ECO:0000256" key="3">
    <source>
        <dbReference type="ARBA" id="ARBA00023008"/>
    </source>
</evidence>
<dbReference type="Gene3D" id="2.60.40.420">
    <property type="entry name" value="Cupredoxins - blue copper proteins"/>
    <property type="match status" value="2"/>
</dbReference>
<evidence type="ECO:0000256" key="1">
    <source>
        <dbReference type="ARBA" id="ARBA00022723"/>
    </source>
</evidence>
<dbReference type="SUPFAM" id="SSF49503">
    <property type="entry name" value="Cupredoxins"/>
    <property type="match status" value="1"/>
</dbReference>
<evidence type="ECO:0000256" key="2">
    <source>
        <dbReference type="ARBA" id="ARBA00023002"/>
    </source>
</evidence>
<name>A0ABQ9E3I2_TEGGR</name>
<feature type="domain" description="Plastocyanin-like" evidence="4">
    <location>
        <begin position="103"/>
        <end position="180"/>
    </location>
</feature>
<dbReference type="EMBL" id="JARBDR010000923">
    <property type="protein sequence ID" value="KAJ8298427.1"/>
    <property type="molecule type" value="Genomic_DNA"/>
</dbReference>
<dbReference type="PROSITE" id="PS00079">
    <property type="entry name" value="MULTICOPPER_OXIDASE1"/>
    <property type="match status" value="1"/>
</dbReference>
<dbReference type="PANTHER" id="PTHR11709:SF394">
    <property type="entry name" value="FI03373P-RELATED"/>
    <property type="match status" value="1"/>
</dbReference>
<keyword evidence="2" id="KW-0560">Oxidoreductase</keyword>
<protein>
    <recommendedName>
        <fullName evidence="4">Plastocyanin-like domain-containing protein</fullName>
    </recommendedName>
</protein>
<organism evidence="5 6">
    <name type="scientific">Tegillarca granosa</name>
    <name type="common">Malaysian cockle</name>
    <name type="synonym">Anadara granosa</name>
    <dbReference type="NCBI Taxonomy" id="220873"/>
    <lineage>
        <taxon>Eukaryota</taxon>
        <taxon>Metazoa</taxon>
        <taxon>Spiralia</taxon>
        <taxon>Lophotrochozoa</taxon>
        <taxon>Mollusca</taxon>
        <taxon>Bivalvia</taxon>
        <taxon>Autobranchia</taxon>
        <taxon>Pteriomorphia</taxon>
        <taxon>Arcoida</taxon>
        <taxon>Arcoidea</taxon>
        <taxon>Arcidae</taxon>
        <taxon>Tegillarca</taxon>
    </lineage>
</organism>
<evidence type="ECO:0000313" key="5">
    <source>
        <dbReference type="EMBL" id="KAJ8298427.1"/>
    </source>
</evidence>
<dbReference type="InterPro" id="IPR008972">
    <property type="entry name" value="Cupredoxin"/>
</dbReference>
<dbReference type="Pfam" id="PF07731">
    <property type="entry name" value="Cu-oxidase_2"/>
    <property type="match status" value="2"/>
</dbReference>
<dbReference type="InterPro" id="IPR045087">
    <property type="entry name" value="Cu-oxidase_fam"/>
</dbReference>
<evidence type="ECO:0000259" key="4">
    <source>
        <dbReference type="Pfam" id="PF07731"/>
    </source>
</evidence>
<dbReference type="Proteomes" id="UP001217089">
    <property type="component" value="Unassembled WGS sequence"/>
</dbReference>
<comment type="caution">
    <text evidence="5">The sequence shown here is derived from an EMBL/GenBank/DDBJ whole genome shotgun (WGS) entry which is preliminary data.</text>
</comment>
<reference evidence="5 6" key="1">
    <citation type="submission" date="2022-12" db="EMBL/GenBank/DDBJ databases">
        <title>Chromosome-level genome of Tegillarca granosa.</title>
        <authorList>
            <person name="Kim J."/>
        </authorList>
    </citation>
    <scope>NUCLEOTIDE SEQUENCE [LARGE SCALE GENOMIC DNA]</scope>
    <source>
        <strain evidence="5">Teg-2019</strain>
        <tissue evidence="5">Adductor muscle</tissue>
    </source>
</reference>
<dbReference type="PANTHER" id="PTHR11709">
    <property type="entry name" value="MULTI-COPPER OXIDASE"/>
    <property type="match status" value="1"/>
</dbReference>
<evidence type="ECO:0000313" key="6">
    <source>
        <dbReference type="Proteomes" id="UP001217089"/>
    </source>
</evidence>
<gene>
    <name evidence="5" type="ORF">KUTeg_024958</name>
</gene>
<keyword evidence="1" id="KW-0479">Metal-binding</keyword>
<dbReference type="PROSITE" id="PS00080">
    <property type="entry name" value="MULTICOPPER_OXIDASE2"/>
    <property type="match status" value="1"/>
</dbReference>
<keyword evidence="3" id="KW-0186">Copper</keyword>
<feature type="domain" description="Plastocyanin-like" evidence="4">
    <location>
        <begin position="187"/>
        <end position="216"/>
    </location>
</feature>
<proteinExistence type="predicted"/>
<dbReference type="InterPro" id="IPR033138">
    <property type="entry name" value="Cu_oxidase_CS"/>
</dbReference>
<sequence>MLFGEHPKYCCNFLSFTFSLKKLNPMNSKATEDLIHVVSLNSKPPVNDPALKETPDKKFYIVMDFNPVNFLKLHHPQYYPYPLPVPPVGGIDAAQINYITNVRPPAPLLTQYHDVPQDAFCNADTIKQNCTEEFCECLHMIKVGLGETVEFVMIDEGKRYSTTHPMHLHGQYFRVIGMDRVSYSAYYIHYNPGFWFFHCHIQFHQNNGMSMVVQVGELNQMPKPPKNFPQCRPWKFSGFQEPGSPSDNECTSGVSKLLPQWDRLLLSFLTMKIKHRYPKYISIPVKNSGITLFSPKMFVLHPVANFRKTPILELLRKD</sequence>
<dbReference type="InterPro" id="IPR011706">
    <property type="entry name" value="Cu-oxidase_C"/>
</dbReference>
<accession>A0ABQ9E3I2</accession>
<dbReference type="InterPro" id="IPR002355">
    <property type="entry name" value="Cu_oxidase_Cu_BS"/>
</dbReference>